<dbReference type="EMBL" id="JAYJJR010000016">
    <property type="protein sequence ID" value="MEB3023336.1"/>
    <property type="molecule type" value="Genomic_DNA"/>
</dbReference>
<protein>
    <recommendedName>
        <fullName evidence="3">Immunity protein 35 domain-containing protein</fullName>
    </recommendedName>
</protein>
<evidence type="ECO:0000313" key="1">
    <source>
        <dbReference type="EMBL" id="MEB3023336.1"/>
    </source>
</evidence>
<comment type="caution">
    <text evidence="1">The sequence shown here is derived from an EMBL/GenBank/DDBJ whole genome shotgun (WGS) entry which is preliminary data.</text>
</comment>
<organism evidence="1 2">
    <name type="scientific">[Mycobacterium] crassicus</name>
    <dbReference type="NCBI Taxonomy" id="2872309"/>
    <lineage>
        <taxon>Bacteria</taxon>
        <taxon>Bacillati</taxon>
        <taxon>Actinomycetota</taxon>
        <taxon>Actinomycetes</taxon>
        <taxon>Mycobacteriales</taxon>
        <taxon>Mycobacteriaceae</taxon>
        <taxon>Mycolicibacter</taxon>
    </lineage>
</organism>
<name>A0ABU5XQH0_9MYCO</name>
<keyword evidence="2" id="KW-1185">Reference proteome</keyword>
<sequence>MDLIDRNLAGKLGEILERDGAGARIRYGFNSGGDESFLYVITTDGGTLAIGTVIAEINKVDFTDAFDPQWHVRGYAVNYEDRDLVDDHTGRPIPAAYL</sequence>
<gene>
    <name evidence="1" type="ORF">K6T79_20030</name>
</gene>
<dbReference type="Proteomes" id="UP001299596">
    <property type="component" value="Unassembled WGS sequence"/>
</dbReference>
<evidence type="ECO:0008006" key="3">
    <source>
        <dbReference type="Google" id="ProtNLM"/>
    </source>
</evidence>
<proteinExistence type="predicted"/>
<evidence type="ECO:0000313" key="2">
    <source>
        <dbReference type="Proteomes" id="UP001299596"/>
    </source>
</evidence>
<reference evidence="1 2" key="1">
    <citation type="submission" date="2023-12" db="EMBL/GenBank/DDBJ databases">
        <title>Description of new species of Mycobacterium terrae complex isolated from sewage at the Sao Paulo Zoological Park Foundation in Brazil.</title>
        <authorList>
            <person name="Romagnoli C.L."/>
            <person name="Conceicao E.C."/>
            <person name="Machado E."/>
            <person name="Barreto L.B.P.F."/>
            <person name="Sharma A."/>
            <person name="Silva N.M."/>
            <person name="Marques L.E."/>
            <person name="Juliana M.A."/>
            <person name="Lourenco M.C.S."/>
            <person name="Digiampietri L.A."/>
            <person name="Suffys P.N."/>
            <person name="Viana-Niero C."/>
        </authorList>
    </citation>
    <scope>NUCLEOTIDE SEQUENCE [LARGE SCALE GENOMIC DNA]</scope>
    <source>
        <strain evidence="1 2">MYC098</strain>
    </source>
</reference>
<accession>A0ABU5XQH0</accession>
<dbReference type="RefSeq" id="WP_329780584.1">
    <property type="nucleotide sequence ID" value="NZ_JAYJJR010000016.1"/>
</dbReference>